<dbReference type="Pfam" id="PF14279">
    <property type="entry name" value="HNH_5"/>
    <property type="match status" value="1"/>
</dbReference>
<dbReference type="RefSeq" id="WP_160728443.1">
    <property type="nucleotide sequence ID" value="NZ_WTYC01000006.1"/>
</dbReference>
<evidence type="ECO:0000313" key="2">
    <source>
        <dbReference type="EMBL" id="MXO48900.1"/>
    </source>
</evidence>
<evidence type="ECO:0000313" key="3">
    <source>
        <dbReference type="Proteomes" id="UP000448199"/>
    </source>
</evidence>
<accession>A0A844XT78</accession>
<dbReference type="InterPro" id="IPR029471">
    <property type="entry name" value="HNH_5"/>
</dbReference>
<sequence>MICIWCLNDFPKLSLEHGIPEALGCPPDLELRDTTCAECNNRLGTIDQALLKSFEAISVMYGVHLHLVGLHIPVFAISNTFEWSPSSNVCEPHGHSRSRDGKHGRVGRRRCRNFIRLGSLE</sequence>
<keyword evidence="3" id="KW-1185">Reference proteome</keyword>
<proteinExistence type="predicted"/>
<name>A0A844XT78_9SPHN</name>
<dbReference type="AlphaFoldDB" id="A0A844XT78"/>
<organism evidence="2 3">
    <name type="scientific">Qipengyuania vulgaris</name>
    <dbReference type="NCBI Taxonomy" id="291985"/>
    <lineage>
        <taxon>Bacteria</taxon>
        <taxon>Pseudomonadati</taxon>
        <taxon>Pseudomonadota</taxon>
        <taxon>Alphaproteobacteria</taxon>
        <taxon>Sphingomonadales</taxon>
        <taxon>Erythrobacteraceae</taxon>
        <taxon>Qipengyuania</taxon>
    </lineage>
</organism>
<dbReference type="Proteomes" id="UP000448199">
    <property type="component" value="Unassembled WGS sequence"/>
</dbReference>
<evidence type="ECO:0000259" key="1">
    <source>
        <dbReference type="Pfam" id="PF14279"/>
    </source>
</evidence>
<reference evidence="2 3" key="1">
    <citation type="submission" date="2019-12" db="EMBL/GenBank/DDBJ databases">
        <title>Genomic-based taxomic classification of the family Erythrobacteraceae.</title>
        <authorList>
            <person name="Xu L."/>
        </authorList>
    </citation>
    <scope>NUCLEOTIDE SEQUENCE [LARGE SCALE GENOMIC DNA]</scope>
    <source>
        <strain evidence="2 3">DSM 17792</strain>
    </source>
</reference>
<comment type="caution">
    <text evidence="2">The sequence shown here is derived from an EMBL/GenBank/DDBJ whole genome shotgun (WGS) entry which is preliminary data.</text>
</comment>
<feature type="domain" description="HNH endonuclease 5" evidence="1">
    <location>
        <begin position="3"/>
        <end position="54"/>
    </location>
</feature>
<gene>
    <name evidence="2" type="ORF">GRI69_11590</name>
</gene>
<dbReference type="OrthoDB" id="7539440at2"/>
<protein>
    <recommendedName>
        <fullName evidence="1">HNH endonuclease 5 domain-containing protein</fullName>
    </recommendedName>
</protein>
<dbReference type="EMBL" id="WTYC01000006">
    <property type="protein sequence ID" value="MXO48900.1"/>
    <property type="molecule type" value="Genomic_DNA"/>
</dbReference>